<dbReference type="PANTHER" id="PTHR12558">
    <property type="entry name" value="CELL DIVISION CYCLE 16,23,27"/>
    <property type="match status" value="1"/>
</dbReference>
<dbReference type="SUPFAM" id="SSF48452">
    <property type="entry name" value="TPR-like"/>
    <property type="match status" value="1"/>
</dbReference>
<dbReference type="SMART" id="SM00028">
    <property type="entry name" value="TPR"/>
    <property type="match status" value="4"/>
</dbReference>
<gene>
    <name evidence="1" type="ORF">PN838_23245</name>
</gene>
<evidence type="ECO:0008006" key="3">
    <source>
        <dbReference type="Google" id="ProtNLM"/>
    </source>
</evidence>
<accession>A0ABT5FIU5</accession>
<reference evidence="1 2" key="1">
    <citation type="submission" date="2023-01" db="EMBL/GenBank/DDBJ databases">
        <title>Psychrosphaera sp. nov., isolated from marine algae.</title>
        <authorList>
            <person name="Bayburt H."/>
            <person name="Choi B.J."/>
            <person name="Kim J.M."/>
            <person name="Choi D.G."/>
            <person name="Jeon C.O."/>
        </authorList>
    </citation>
    <scope>NUCLEOTIDE SEQUENCE [LARGE SCALE GENOMIC DNA]</scope>
    <source>
        <strain evidence="1 2">G1-22</strain>
    </source>
</reference>
<keyword evidence="2" id="KW-1185">Reference proteome</keyword>
<dbReference type="Pfam" id="PF13431">
    <property type="entry name" value="TPR_17"/>
    <property type="match status" value="1"/>
</dbReference>
<dbReference type="RefSeq" id="WP_272182164.1">
    <property type="nucleotide sequence ID" value="NZ_JAQOMS010000002.1"/>
</dbReference>
<protein>
    <recommendedName>
        <fullName evidence="3">Tetratricopeptide repeat protein</fullName>
    </recommendedName>
</protein>
<evidence type="ECO:0000313" key="2">
    <source>
        <dbReference type="Proteomes" id="UP001528411"/>
    </source>
</evidence>
<name>A0ABT5FIU5_9GAMM</name>
<comment type="caution">
    <text evidence="1">The sequence shown here is derived from an EMBL/GenBank/DDBJ whole genome shotgun (WGS) entry which is preliminary data.</text>
</comment>
<dbReference type="InterPro" id="IPR011990">
    <property type="entry name" value="TPR-like_helical_dom_sf"/>
</dbReference>
<sequence length="392" mass="45194">MDITPDNPAIQLAVVNSVQLNSRSVAESALNKVQSIINQHPDFIPAIIQYYTLSKQLNLPDKMVNHLQARINDNKNHKQLVITLAKIQLFEGQAEKAIKLFEQIKSDKPESYWRHLAMAYSANQQYDKTMQLYETWYLASPNNPQTIIGLLQVLQTKGELESALQLSQRYLYELGGRNLEIRLMYLQLLTQMQQFEQAETYYATLTDSIKKLPFVKGIKGQLLFHQGKASEALENITFAYEANPTPQNAGFMVAAHFKVISHNDKVNALKPLRFLKEHLKRHPKDIINTLYYAQLQTGVDNEEAIRYFRKTLILQPDNFVALNNIAYLLLEDKQLEEAYQFALNALQIRPKNIDVLDTIGEIALRLDKLDEALAHYTEAYNLVQGVYQMMYW</sequence>
<dbReference type="EMBL" id="JAQOMS010000002">
    <property type="protein sequence ID" value="MDC2891125.1"/>
    <property type="molecule type" value="Genomic_DNA"/>
</dbReference>
<evidence type="ECO:0000313" key="1">
    <source>
        <dbReference type="EMBL" id="MDC2891125.1"/>
    </source>
</evidence>
<proteinExistence type="predicted"/>
<organism evidence="1 2">
    <name type="scientific">Psychrosphaera algicola</name>
    <dbReference type="NCBI Taxonomy" id="3023714"/>
    <lineage>
        <taxon>Bacteria</taxon>
        <taxon>Pseudomonadati</taxon>
        <taxon>Pseudomonadota</taxon>
        <taxon>Gammaproteobacteria</taxon>
        <taxon>Alteromonadales</taxon>
        <taxon>Pseudoalteromonadaceae</taxon>
        <taxon>Psychrosphaera</taxon>
    </lineage>
</organism>
<dbReference type="InterPro" id="IPR019734">
    <property type="entry name" value="TPR_rpt"/>
</dbReference>
<dbReference type="Proteomes" id="UP001528411">
    <property type="component" value="Unassembled WGS sequence"/>
</dbReference>
<dbReference type="PANTHER" id="PTHR12558:SF13">
    <property type="entry name" value="CELL DIVISION CYCLE PROTEIN 27 HOMOLOG"/>
    <property type="match status" value="1"/>
</dbReference>
<dbReference type="Gene3D" id="1.25.40.10">
    <property type="entry name" value="Tetratricopeptide repeat domain"/>
    <property type="match status" value="1"/>
</dbReference>